<evidence type="ECO:0000313" key="2">
    <source>
        <dbReference type="EMBL" id="MDU9000827.1"/>
    </source>
</evidence>
<dbReference type="Proteomes" id="UP001257627">
    <property type="component" value="Unassembled WGS sequence"/>
</dbReference>
<gene>
    <name evidence="2" type="ORF">PU648_52790</name>
</gene>
<proteinExistence type="predicted"/>
<keyword evidence="3" id="KW-1185">Reference proteome</keyword>
<reference evidence="2 3" key="1">
    <citation type="submission" date="2023-02" db="EMBL/GenBank/DDBJ databases">
        <authorList>
            <person name="Maleckis M."/>
        </authorList>
    </citation>
    <scope>NUCLEOTIDE SEQUENCE [LARGE SCALE GENOMIC DNA]</scope>
    <source>
        <strain evidence="2 3">P8-A2</strain>
    </source>
</reference>
<organism evidence="2 3">
    <name type="scientific">Streptomyces mirabilis</name>
    <dbReference type="NCBI Taxonomy" id="68239"/>
    <lineage>
        <taxon>Bacteria</taxon>
        <taxon>Bacillati</taxon>
        <taxon>Actinomycetota</taxon>
        <taxon>Actinomycetes</taxon>
        <taxon>Kitasatosporales</taxon>
        <taxon>Streptomycetaceae</taxon>
        <taxon>Streptomyces</taxon>
    </lineage>
</organism>
<dbReference type="RefSeq" id="WP_164405838.1">
    <property type="nucleotide sequence ID" value="NZ_CP107955.1"/>
</dbReference>
<feature type="compositionally biased region" description="Gly residues" evidence="1">
    <location>
        <begin position="37"/>
        <end position="46"/>
    </location>
</feature>
<evidence type="ECO:0000313" key="3">
    <source>
        <dbReference type="Proteomes" id="UP001257627"/>
    </source>
</evidence>
<feature type="region of interest" description="Disordered" evidence="1">
    <location>
        <begin position="34"/>
        <end position="58"/>
    </location>
</feature>
<accession>A0ABU3V3V3</accession>
<comment type="caution">
    <text evidence="2">The sequence shown here is derived from an EMBL/GenBank/DDBJ whole genome shotgun (WGS) entry which is preliminary data.</text>
</comment>
<dbReference type="EMBL" id="JARAKF010000002">
    <property type="protein sequence ID" value="MDU9000827.1"/>
    <property type="molecule type" value="Genomic_DNA"/>
</dbReference>
<protein>
    <submittedName>
        <fullName evidence="2">Uncharacterized protein</fullName>
    </submittedName>
</protein>
<evidence type="ECO:0000256" key="1">
    <source>
        <dbReference type="SAM" id="MobiDB-lite"/>
    </source>
</evidence>
<sequence length="58" mass="6041">MGVTQSDGLIFQSDGIDELGRLRCDIIRRYFRDPSGGTCGQDGGPPAGVHDGLTGFGA</sequence>
<name>A0ABU3V3V3_9ACTN</name>